<dbReference type="Pfam" id="PF13561">
    <property type="entry name" value="adh_short_C2"/>
    <property type="match status" value="1"/>
</dbReference>
<protein>
    <submittedName>
        <fullName evidence="3">Putative oxidoreductase</fullName>
    </submittedName>
</protein>
<dbReference type="Gene3D" id="3.40.50.720">
    <property type="entry name" value="NAD(P)-binding Rossmann-like Domain"/>
    <property type="match status" value="1"/>
</dbReference>
<dbReference type="PROSITE" id="PS00061">
    <property type="entry name" value="ADH_SHORT"/>
    <property type="match status" value="1"/>
</dbReference>
<dbReference type="EMBL" id="BAWF01000043">
    <property type="protein sequence ID" value="GAF47645.1"/>
    <property type="molecule type" value="Genomic_DNA"/>
</dbReference>
<evidence type="ECO:0000313" key="3">
    <source>
        <dbReference type="EMBL" id="GAF47645.1"/>
    </source>
</evidence>
<dbReference type="Proteomes" id="UP000019491">
    <property type="component" value="Unassembled WGS sequence"/>
</dbReference>
<gene>
    <name evidence="3" type="ORF">RW1_043_00800</name>
</gene>
<dbReference type="OrthoDB" id="7064009at2"/>
<name>X0R9H4_RHOWR</name>
<evidence type="ECO:0000256" key="1">
    <source>
        <dbReference type="ARBA" id="ARBA00006484"/>
    </source>
</evidence>
<organism evidence="3 4">
    <name type="scientific">Rhodococcus wratislaviensis NBRC 100605</name>
    <dbReference type="NCBI Taxonomy" id="1219028"/>
    <lineage>
        <taxon>Bacteria</taxon>
        <taxon>Bacillati</taxon>
        <taxon>Actinomycetota</taxon>
        <taxon>Actinomycetes</taxon>
        <taxon>Mycobacteriales</taxon>
        <taxon>Nocardiaceae</taxon>
        <taxon>Rhodococcus</taxon>
    </lineage>
</organism>
<keyword evidence="4" id="KW-1185">Reference proteome</keyword>
<keyword evidence="2" id="KW-0560">Oxidoreductase</keyword>
<evidence type="ECO:0000313" key="4">
    <source>
        <dbReference type="Proteomes" id="UP000019491"/>
    </source>
</evidence>
<dbReference type="InterPro" id="IPR002347">
    <property type="entry name" value="SDR_fam"/>
</dbReference>
<dbReference type="FunFam" id="3.40.50.720:FF:000084">
    <property type="entry name" value="Short-chain dehydrogenase reductase"/>
    <property type="match status" value="1"/>
</dbReference>
<dbReference type="CDD" id="cd05233">
    <property type="entry name" value="SDR_c"/>
    <property type="match status" value="1"/>
</dbReference>
<dbReference type="PANTHER" id="PTHR43477:SF1">
    <property type="entry name" value="DIHYDROANTICAPSIN 7-DEHYDROGENASE"/>
    <property type="match status" value="1"/>
</dbReference>
<accession>X0R9H4</accession>
<dbReference type="GO" id="GO:0016491">
    <property type="term" value="F:oxidoreductase activity"/>
    <property type="evidence" value="ECO:0007669"/>
    <property type="project" value="UniProtKB-KW"/>
</dbReference>
<evidence type="ECO:0000256" key="2">
    <source>
        <dbReference type="ARBA" id="ARBA00023002"/>
    </source>
</evidence>
<dbReference type="AlphaFoldDB" id="X0R9H4"/>
<comment type="similarity">
    <text evidence="1">Belongs to the short-chain dehydrogenases/reductases (SDR) family.</text>
</comment>
<dbReference type="SUPFAM" id="SSF51735">
    <property type="entry name" value="NAD(P)-binding Rossmann-fold domains"/>
    <property type="match status" value="1"/>
</dbReference>
<dbReference type="PANTHER" id="PTHR43477">
    <property type="entry name" value="DIHYDROANTICAPSIN 7-DEHYDROGENASE"/>
    <property type="match status" value="1"/>
</dbReference>
<reference evidence="3 4" key="1">
    <citation type="submission" date="2014-02" db="EMBL/GenBank/DDBJ databases">
        <title>Whole genome shotgun sequence of Rhodococcus wratislaviensis NBRC 100605.</title>
        <authorList>
            <person name="Hosoyama A."/>
            <person name="Tsuchikane K."/>
            <person name="Yoshida I."/>
            <person name="Ohji S."/>
            <person name="Ichikawa N."/>
            <person name="Yamazoe A."/>
            <person name="Fujita N."/>
        </authorList>
    </citation>
    <scope>NUCLEOTIDE SEQUENCE [LARGE SCALE GENOMIC DNA]</scope>
    <source>
        <strain evidence="3 4">NBRC 100605</strain>
    </source>
</reference>
<comment type="caution">
    <text evidence="3">The sequence shown here is derived from an EMBL/GenBank/DDBJ whole genome shotgun (WGS) entry which is preliminary data.</text>
</comment>
<dbReference type="InterPro" id="IPR020904">
    <property type="entry name" value="Sc_DH/Rdtase_CS"/>
</dbReference>
<dbReference type="PRINTS" id="PR00081">
    <property type="entry name" value="GDHRDH"/>
</dbReference>
<proteinExistence type="inferred from homology"/>
<dbReference type="RefSeq" id="WP_037236925.1">
    <property type="nucleotide sequence ID" value="NZ_BAWF01000043.1"/>
</dbReference>
<sequence length="251" mass="26548">MNESSGRFDGATVVVTGAGAGIGRATALRLIGEGARVVASDVVPAGLDALVQEAGERVVSVVGDLTRQEIVDEVVRAGEGQIEAVAHVVGITDGWLPPAEIDDETWQRVMDLNLTVPMRLTRAVLPQMIERGRGKHVYVSSEASLRASLAGAAYTTSKHGLTGFVKSVAYYYGRLGIRANAVAPGGVRTTMDTAYRSDFAREVTSPALRPELRPESVEPEVVAHALAWLLSDDSPNVNGVILPTDGGWSTM</sequence>
<dbReference type="InterPro" id="IPR051122">
    <property type="entry name" value="SDR_DHRS6-like"/>
</dbReference>
<dbReference type="InterPro" id="IPR036291">
    <property type="entry name" value="NAD(P)-bd_dom_sf"/>
</dbReference>